<dbReference type="InterPro" id="IPR041506">
    <property type="entry name" value="DUF5645"/>
</dbReference>
<dbReference type="InterPro" id="IPR016181">
    <property type="entry name" value="Acyl_CoA_acyltransferase"/>
</dbReference>
<evidence type="ECO:0000256" key="1">
    <source>
        <dbReference type="SAM" id="Phobius"/>
    </source>
</evidence>
<proteinExistence type="predicted"/>
<organism evidence="3 4">
    <name type="scientific">Trichogramma kaykai</name>
    <dbReference type="NCBI Taxonomy" id="54128"/>
    <lineage>
        <taxon>Eukaryota</taxon>
        <taxon>Metazoa</taxon>
        <taxon>Ecdysozoa</taxon>
        <taxon>Arthropoda</taxon>
        <taxon>Hexapoda</taxon>
        <taxon>Insecta</taxon>
        <taxon>Pterygota</taxon>
        <taxon>Neoptera</taxon>
        <taxon>Endopterygota</taxon>
        <taxon>Hymenoptera</taxon>
        <taxon>Apocrita</taxon>
        <taxon>Proctotrupomorpha</taxon>
        <taxon>Chalcidoidea</taxon>
        <taxon>Trichogrammatidae</taxon>
        <taxon>Trichogramma</taxon>
    </lineage>
</organism>
<comment type="caution">
    <text evidence="3">The sequence shown here is derived from an EMBL/GenBank/DDBJ whole genome shotgun (WGS) entry which is preliminary data.</text>
</comment>
<dbReference type="PROSITE" id="PS51186">
    <property type="entry name" value="GNAT"/>
    <property type="match status" value="1"/>
</dbReference>
<evidence type="ECO:0000313" key="3">
    <source>
        <dbReference type="EMBL" id="KAL3403099.1"/>
    </source>
</evidence>
<keyword evidence="4" id="KW-1185">Reference proteome</keyword>
<name>A0ABD2XDP7_9HYME</name>
<dbReference type="InterPro" id="IPR013653">
    <property type="entry name" value="GCN5-like_dom"/>
</dbReference>
<evidence type="ECO:0000259" key="2">
    <source>
        <dbReference type="PROSITE" id="PS51186"/>
    </source>
</evidence>
<dbReference type="PANTHER" id="PTHR20958:SF10">
    <property type="entry name" value="GH05617P-RELATED"/>
    <property type="match status" value="1"/>
</dbReference>
<dbReference type="SUPFAM" id="SSF55729">
    <property type="entry name" value="Acyl-CoA N-acyltransferases (Nat)"/>
    <property type="match status" value="1"/>
</dbReference>
<keyword evidence="1" id="KW-0812">Transmembrane</keyword>
<accession>A0ABD2XDP7</accession>
<evidence type="ECO:0000313" key="4">
    <source>
        <dbReference type="Proteomes" id="UP001627154"/>
    </source>
</evidence>
<feature type="domain" description="N-acetyltransferase" evidence="2">
    <location>
        <begin position="186"/>
        <end position="320"/>
    </location>
</feature>
<sequence length="320" mass="37758">MRRLNSRERREAASSTDVSVKSRYLRRIFVLDILQPLPVEQWILLKDTLKRDWPNYAYYYYWIDNAIRWKEKTPEINITVYCPEKKYDTGVFVGISAYAIYYVLAFAFPENKKILFDCLINTEYIDWKREVFFQAVQDNFLSTVDDVSNHLRTAINLEILAHGYCKYYYKSKEDCLSVDVSIPPGFELRILKEENVHLIHELWPREEVKKNPEKSAMFISKMINLNKGIGLFRKEDNRLVSWALQTEYGGLGNVQTLNEFRRRGFAKIVTNALAKLIAQQDIDIVLFTSKTNIRSQNYFTSLGWKHINDVRFTIFKPLAN</sequence>
<keyword evidence="1" id="KW-1133">Transmembrane helix</keyword>
<feature type="transmembrane region" description="Helical" evidence="1">
    <location>
        <begin position="90"/>
        <end position="108"/>
    </location>
</feature>
<dbReference type="Gene3D" id="3.40.630.30">
    <property type="match status" value="2"/>
</dbReference>
<protein>
    <recommendedName>
        <fullName evidence="2">N-acetyltransferase domain-containing protein</fullName>
    </recommendedName>
</protein>
<reference evidence="3 4" key="1">
    <citation type="journal article" date="2024" name="bioRxiv">
        <title>A reference genome for Trichogramma kaykai: A tiny desert-dwelling parasitoid wasp with competing sex-ratio distorters.</title>
        <authorList>
            <person name="Culotta J."/>
            <person name="Lindsey A.R."/>
        </authorList>
    </citation>
    <scope>NUCLEOTIDE SEQUENCE [LARGE SCALE GENOMIC DNA]</scope>
    <source>
        <strain evidence="3 4">KSX58</strain>
    </source>
</reference>
<dbReference type="InterPro" id="IPR053225">
    <property type="entry name" value="Acyl-CoA_N-acyltransferase"/>
</dbReference>
<dbReference type="Pfam" id="PF08445">
    <property type="entry name" value="FR47"/>
    <property type="match status" value="1"/>
</dbReference>
<dbReference type="Pfam" id="PF18713">
    <property type="entry name" value="DUF5645"/>
    <property type="match status" value="1"/>
</dbReference>
<dbReference type="PANTHER" id="PTHR20958">
    <property type="entry name" value="GLYCINE N-ACYLTRANSFERASE-LIKE PROTEIN"/>
    <property type="match status" value="1"/>
</dbReference>
<dbReference type="InterPro" id="IPR000182">
    <property type="entry name" value="GNAT_dom"/>
</dbReference>
<gene>
    <name evidence="3" type="ORF">TKK_004230</name>
</gene>
<dbReference type="EMBL" id="JBJJXI010000032">
    <property type="protein sequence ID" value="KAL3403099.1"/>
    <property type="molecule type" value="Genomic_DNA"/>
</dbReference>
<keyword evidence="1" id="KW-0472">Membrane</keyword>
<dbReference type="AlphaFoldDB" id="A0ABD2XDP7"/>
<dbReference type="Proteomes" id="UP001627154">
    <property type="component" value="Unassembled WGS sequence"/>
</dbReference>